<evidence type="ECO:0000313" key="1">
    <source>
        <dbReference type="EMBL" id="KAJ2785500.1"/>
    </source>
</evidence>
<proteinExistence type="predicted"/>
<protein>
    <recommendedName>
        <fullName evidence="3">HAUS augmin-like complex subunit 4</fullName>
    </recommendedName>
</protein>
<evidence type="ECO:0008006" key="3">
    <source>
        <dbReference type="Google" id="ProtNLM"/>
    </source>
</evidence>
<organism evidence="1 2">
    <name type="scientific">Coemansia interrupta</name>
    <dbReference type="NCBI Taxonomy" id="1126814"/>
    <lineage>
        <taxon>Eukaryota</taxon>
        <taxon>Fungi</taxon>
        <taxon>Fungi incertae sedis</taxon>
        <taxon>Zoopagomycota</taxon>
        <taxon>Kickxellomycotina</taxon>
        <taxon>Kickxellomycetes</taxon>
        <taxon>Kickxellales</taxon>
        <taxon>Kickxellaceae</taxon>
        <taxon>Coemansia</taxon>
    </lineage>
</organism>
<dbReference type="EMBL" id="JANBUM010000086">
    <property type="protein sequence ID" value="KAJ2785500.1"/>
    <property type="molecule type" value="Genomic_DNA"/>
</dbReference>
<keyword evidence="2" id="KW-1185">Reference proteome</keyword>
<name>A0A9W8HPE1_9FUNG</name>
<dbReference type="Proteomes" id="UP001140172">
    <property type="component" value="Unassembled WGS sequence"/>
</dbReference>
<evidence type="ECO:0000313" key="2">
    <source>
        <dbReference type="Proteomes" id="UP001140172"/>
    </source>
</evidence>
<comment type="caution">
    <text evidence="1">The sequence shown here is derived from an EMBL/GenBank/DDBJ whole genome shotgun (WGS) entry which is preliminary data.</text>
</comment>
<dbReference type="AlphaFoldDB" id="A0A9W8HPE1"/>
<dbReference type="OrthoDB" id="66964at2759"/>
<reference evidence="1" key="1">
    <citation type="submission" date="2022-07" db="EMBL/GenBank/DDBJ databases">
        <title>Phylogenomic reconstructions and comparative analyses of Kickxellomycotina fungi.</title>
        <authorList>
            <person name="Reynolds N.K."/>
            <person name="Stajich J.E."/>
            <person name="Barry K."/>
            <person name="Grigoriev I.V."/>
            <person name="Crous P."/>
            <person name="Smith M.E."/>
        </authorList>
    </citation>
    <scope>NUCLEOTIDE SEQUENCE</scope>
    <source>
        <strain evidence="1">BCRC 34489</strain>
    </source>
</reference>
<accession>A0A9W8HPE1</accession>
<gene>
    <name evidence="1" type="ORF">GGI15_001894</name>
</gene>
<sequence>MCKRCSSSQFHPELQSARRKFLELYELLETSEMHGGLETKQKRFPARRRPATLAFARILPSASASASTGHSAIFSQIEAKNNEVHQIPGIELLAEYSTKQEVVSEQCQLLVAHAGYIEELINEYRLVTQISQHAAAHPVYEAAHGLESYFGGLIISLSLKLEIVAADMHSTLYMPEVARAIEELWEIMQTHDQKLRKEQSALDERLAIYRSAGSEFEEIAAAYSAILAEADQVRLDIERISRI</sequence>